<reference evidence="5" key="3">
    <citation type="submission" date="2025-08" db="UniProtKB">
        <authorList>
            <consortium name="RefSeq"/>
        </authorList>
    </citation>
    <scope>IDENTIFICATION</scope>
    <source>
        <tissue evidence="5">Whole organism</tissue>
    </source>
</reference>
<reference evidence="4" key="1">
    <citation type="journal article" date="1997" name="Nucleic Acids Res.">
        <title>tRNAscan-SE: a program for improved detection of transfer RNA genes in genomic sequence.</title>
        <authorList>
            <person name="Lowe T.M."/>
            <person name="Eddy S.R."/>
        </authorList>
    </citation>
    <scope>NUCLEOTIDE SEQUENCE [LARGE SCALE GENOMIC DNA]</scope>
</reference>
<feature type="compositionally biased region" description="Gly residues" evidence="1">
    <location>
        <begin position="14"/>
        <end position="27"/>
    </location>
</feature>
<dbReference type="RefSeq" id="XP_017874605.1">
    <property type="nucleotide sequence ID" value="XM_018019116.1"/>
</dbReference>
<evidence type="ECO:0000256" key="2">
    <source>
        <dbReference type="SAM" id="Phobius"/>
    </source>
</evidence>
<keyword evidence="2" id="KW-0472">Membrane</keyword>
<dbReference type="PANTHER" id="PTHR23279:SF21">
    <property type="entry name" value="DEFECTIVE PROBOSCIS EXTENSION RESPONSE 11, ISOFORM B-RELATED"/>
    <property type="match status" value="1"/>
</dbReference>
<keyword evidence="4" id="KW-1185">Reference proteome</keyword>
<dbReference type="InterPro" id="IPR013783">
    <property type="entry name" value="Ig-like_fold"/>
</dbReference>
<dbReference type="Pfam" id="PF13927">
    <property type="entry name" value="Ig_3"/>
    <property type="match status" value="1"/>
</dbReference>
<dbReference type="CDD" id="cd00096">
    <property type="entry name" value="Ig"/>
    <property type="match status" value="1"/>
</dbReference>
<evidence type="ECO:0000313" key="5">
    <source>
        <dbReference type="RefSeq" id="XP_017874605.1"/>
    </source>
</evidence>
<keyword evidence="2" id="KW-1133">Transmembrane helix</keyword>
<dbReference type="Proteomes" id="UP000694904">
    <property type="component" value="Chromosome 2"/>
</dbReference>
<dbReference type="InterPro" id="IPR007110">
    <property type="entry name" value="Ig-like_dom"/>
</dbReference>
<dbReference type="InterPro" id="IPR037448">
    <property type="entry name" value="Zig-8"/>
</dbReference>
<dbReference type="PROSITE" id="PS50835">
    <property type="entry name" value="IG_LIKE"/>
    <property type="match status" value="2"/>
</dbReference>
<evidence type="ECO:0000256" key="1">
    <source>
        <dbReference type="SAM" id="MobiDB-lite"/>
    </source>
</evidence>
<dbReference type="InterPro" id="IPR003598">
    <property type="entry name" value="Ig_sub2"/>
</dbReference>
<feature type="compositionally biased region" description="Polar residues" evidence="1">
    <location>
        <begin position="118"/>
        <end position="128"/>
    </location>
</feature>
<dbReference type="GeneID" id="108621668"/>
<dbReference type="SMART" id="SM00409">
    <property type="entry name" value="IG"/>
    <property type="match status" value="2"/>
</dbReference>
<dbReference type="SMART" id="SM00408">
    <property type="entry name" value="IGc2"/>
    <property type="match status" value="2"/>
</dbReference>
<feature type="domain" description="Ig-like" evidence="3">
    <location>
        <begin position="238"/>
        <end position="363"/>
    </location>
</feature>
<reference evidence="4" key="2">
    <citation type="journal article" date="2016" name="G3 (Bethesda)">
        <title>Genome Evolution in Three Species of Cactophilic Drosophila.</title>
        <authorList>
            <person name="Sanchez-Flores A."/>
            <person name="Penazola F."/>
            <person name="Carpinteyro-Ponce J."/>
            <person name="Nazario-Yepiz N."/>
            <person name="Abreu-Goodger C."/>
            <person name="Machado C.A."/>
            <person name="Markow T.A."/>
        </authorList>
    </citation>
    <scope>NUCLEOTIDE SEQUENCE [LARGE SCALE GENOMIC DNA]</scope>
</reference>
<keyword evidence="2" id="KW-0812">Transmembrane</keyword>
<feature type="domain" description="Ig-like" evidence="3">
    <location>
        <begin position="369"/>
        <end position="473"/>
    </location>
</feature>
<dbReference type="Gene3D" id="2.60.40.10">
    <property type="entry name" value="Immunoglobulins"/>
    <property type="match status" value="2"/>
</dbReference>
<feature type="transmembrane region" description="Helical" evidence="2">
    <location>
        <begin position="54"/>
        <end position="74"/>
    </location>
</feature>
<feature type="region of interest" description="Disordered" evidence="1">
    <location>
        <begin position="116"/>
        <end position="142"/>
    </location>
</feature>
<sequence length="517" mass="56150">MRCRRAARGATAAAGGGGGGEGGEGRAGGRAIAGEKVLGKLAGRRASRFSPPSGVWGAGSVLLAFLAAVSFRGMHNPLAASATTLGDNSSLIAATNGATEAATAATALPGNQLGIEPESSTTEQQAADTWSERPDTATLTKGFSIPTYLPPFPDFIAADLPQTSLTTMTDSAQLGHNPIPAVLDIDDMNSMQSTLNKQQPQPQPQPQPHMRLHAYDSEQKEQQLRREKELAREREQLPRRHLSLPSRNVTVQAGQHAYLPCQLHQHSNKPLSWIRLRDEHIIAVDHTTFINDARFAALLQASHANLTSSLLEFVNGSSSNGSSSNGSGSSLGWTLLIKYVNLQDMGWYECQLATEPKMSAKVQLFVITPKTELIGDKQRFVKAGSRVELHCIVRGTLEAPKYIVWYREKQQVMSENEASGTENGWYTQIDRNIFGSTEHNRNTIGSLIIPIVRKSHSGNYTCEPENSEAVSIQLHVLSGEYSASAIMSAAAGLYKHGHVYNSFHQWLIFLLLAIHKT</sequence>
<organism evidence="4 5">
    <name type="scientific">Drosophila arizonae</name>
    <name type="common">Fruit fly</name>
    <dbReference type="NCBI Taxonomy" id="7263"/>
    <lineage>
        <taxon>Eukaryota</taxon>
        <taxon>Metazoa</taxon>
        <taxon>Ecdysozoa</taxon>
        <taxon>Arthropoda</taxon>
        <taxon>Hexapoda</taxon>
        <taxon>Insecta</taxon>
        <taxon>Pterygota</taxon>
        <taxon>Neoptera</taxon>
        <taxon>Endopterygota</taxon>
        <taxon>Diptera</taxon>
        <taxon>Brachycera</taxon>
        <taxon>Muscomorpha</taxon>
        <taxon>Ephydroidea</taxon>
        <taxon>Drosophilidae</taxon>
        <taxon>Drosophila</taxon>
    </lineage>
</organism>
<accession>A0ABM1Q569</accession>
<proteinExistence type="predicted"/>
<gene>
    <name evidence="5" type="primary">LOC108621668</name>
</gene>
<name>A0ABM1Q569_DROAR</name>
<dbReference type="InterPro" id="IPR036179">
    <property type="entry name" value="Ig-like_dom_sf"/>
</dbReference>
<evidence type="ECO:0000259" key="3">
    <source>
        <dbReference type="PROSITE" id="PS50835"/>
    </source>
</evidence>
<dbReference type="SUPFAM" id="SSF48726">
    <property type="entry name" value="Immunoglobulin"/>
    <property type="match status" value="2"/>
</dbReference>
<evidence type="ECO:0000313" key="4">
    <source>
        <dbReference type="Proteomes" id="UP000694904"/>
    </source>
</evidence>
<dbReference type="PANTHER" id="PTHR23279">
    <property type="entry name" value="DEFECTIVE PROBOSCIS EXTENSION RESPONSE DPR -RELATED"/>
    <property type="match status" value="1"/>
</dbReference>
<dbReference type="InterPro" id="IPR003599">
    <property type="entry name" value="Ig_sub"/>
</dbReference>
<feature type="region of interest" description="Disordered" evidence="1">
    <location>
        <begin position="1"/>
        <end position="27"/>
    </location>
</feature>
<protein>
    <submittedName>
        <fullName evidence="5">Uncharacterized protein LOC108621668 isoform X1</fullName>
    </submittedName>
</protein>